<evidence type="ECO:0000256" key="6">
    <source>
        <dbReference type="ARBA" id="ARBA00023136"/>
    </source>
</evidence>
<keyword evidence="2" id="KW-0813">Transport</keyword>
<feature type="transmembrane region" description="Helical" evidence="8">
    <location>
        <begin position="229"/>
        <end position="249"/>
    </location>
</feature>
<keyword evidence="11" id="KW-1185">Reference proteome</keyword>
<dbReference type="STRING" id="158607.A0A2P5HX38"/>
<comment type="subcellular location">
    <subcellularLocation>
        <location evidence="1">Membrane</location>
    </subcellularLocation>
</comment>
<dbReference type="InParanoid" id="A0A2P5HX38"/>
<keyword evidence="5 8" id="KW-1133">Transmembrane helix</keyword>
<dbReference type="EMBL" id="MAVT02000573">
    <property type="protein sequence ID" value="POS74809.1"/>
    <property type="molecule type" value="Genomic_DNA"/>
</dbReference>
<dbReference type="InterPro" id="IPR006593">
    <property type="entry name" value="Cyt_b561/ferric_Rdtase_TM"/>
</dbReference>
<dbReference type="Proteomes" id="UP000094444">
    <property type="component" value="Unassembled WGS sequence"/>
</dbReference>
<comment type="caution">
    <text evidence="10">The sequence shown here is derived from an EMBL/GenBank/DDBJ whole genome shotgun (WGS) entry which is preliminary data.</text>
</comment>
<evidence type="ECO:0000256" key="8">
    <source>
        <dbReference type="SAM" id="Phobius"/>
    </source>
</evidence>
<feature type="compositionally biased region" description="Basic and acidic residues" evidence="7">
    <location>
        <begin position="307"/>
        <end position="320"/>
    </location>
</feature>
<dbReference type="PANTHER" id="PTHR47797">
    <property type="entry name" value="DEHYDROGENASE, PUTATIVE (AFU_ORTHOLOGUE AFUA_8G05805)-RELATED"/>
    <property type="match status" value="1"/>
</dbReference>
<feature type="domain" description="Cytochrome b561" evidence="9">
    <location>
        <begin position="114"/>
        <end position="244"/>
    </location>
</feature>
<evidence type="ECO:0000256" key="5">
    <source>
        <dbReference type="ARBA" id="ARBA00022989"/>
    </source>
</evidence>
<feature type="transmembrane region" description="Helical" evidence="8">
    <location>
        <begin position="146"/>
        <end position="168"/>
    </location>
</feature>
<name>A0A2P5HX38_DIAHE</name>
<keyword evidence="4" id="KW-0249">Electron transport</keyword>
<dbReference type="SMART" id="SM00665">
    <property type="entry name" value="B561"/>
    <property type="match status" value="1"/>
</dbReference>
<evidence type="ECO:0000259" key="9">
    <source>
        <dbReference type="SMART" id="SM00665"/>
    </source>
</evidence>
<feature type="region of interest" description="Disordered" evidence="7">
    <location>
        <begin position="301"/>
        <end position="320"/>
    </location>
</feature>
<organism evidence="10 11">
    <name type="scientific">Diaporthe helianthi</name>
    <dbReference type="NCBI Taxonomy" id="158607"/>
    <lineage>
        <taxon>Eukaryota</taxon>
        <taxon>Fungi</taxon>
        <taxon>Dikarya</taxon>
        <taxon>Ascomycota</taxon>
        <taxon>Pezizomycotina</taxon>
        <taxon>Sordariomycetes</taxon>
        <taxon>Sordariomycetidae</taxon>
        <taxon>Diaporthales</taxon>
        <taxon>Diaporthaceae</taxon>
        <taxon>Diaporthe</taxon>
    </lineage>
</organism>
<dbReference type="PANTHER" id="PTHR47797:SF1">
    <property type="entry name" value="CYTOCHROME B561 DOMAIN-CONTAINING PROTEIN-RELATED"/>
    <property type="match status" value="1"/>
</dbReference>
<evidence type="ECO:0000256" key="3">
    <source>
        <dbReference type="ARBA" id="ARBA00022692"/>
    </source>
</evidence>
<keyword evidence="3 8" id="KW-0812">Transmembrane</keyword>
<reference evidence="10" key="1">
    <citation type="submission" date="2017-09" db="EMBL/GenBank/DDBJ databases">
        <title>Polyketide synthases of a Diaporthe helianthi virulent isolate.</title>
        <authorList>
            <person name="Baroncelli R."/>
        </authorList>
    </citation>
    <scope>NUCLEOTIDE SEQUENCE [LARGE SCALE GENOMIC DNA]</scope>
    <source>
        <strain evidence="10">7/96</strain>
    </source>
</reference>
<keyword evidence="6 8" id="KW-0472">Membrane</keyword>
<gene>
    <name evidence="10" type="ORF">DHEL01_v206791</name>
</gene>
<accession>A0A2P5HX38</accession>
<sequence length="320" mass="34269">MYSVTQTVLGVGEQALLPTITPHPYQDVQKLITKPNELATLAHPALAQFGGWGGGGSGYWGENSGSGYSGYGGSSGGGGDGDGDGDGFGGGENFGAGLFRAGSDFETAMRRRAVHGFVGAVAFVILFPLGAIFLRIIPGRWSMRIHYFIQIVAWLLYIAGFALGIILLRMLPSGIQGLLLSSRANAHPIIGIVVFIMLAFQPLFGYIHHRQFKRYQRRTLASHLHLWDGRIAIILGIINGGLGLRLAGASETLKLAYTIVAAIMGGAWVMLALLSECRRGRNKVDSRRGDEGTTVQVVQVQKPARHGSIDGESERSGSRH</sequence>
<proteinExistence type="predicted"/>
<dbReference type="OrthoDB" id="19261at2759"/>
<feature type="transmembrane region" description="Helical" evidence="8">
    <location>
        <begin position="188"/>
        <end position="208"/>
    </location>
</feature>
<feature type="transmembrane region" description="Helical" evidence="8">
    <location>
        <begin position="255"/>
        <end position="274"/>
    </location>
</feature>
<dbReference type="CDD" id="cd08760">
    <property type="entry name" value="Cyt_b561_FRRS1_like"/>
    <property type="match status" value="1"/>
</dbReference>
<evidence type="ECO:0000313" key="10">
    <source>
        <dbReference type="EMBL" id="POS74809.1"/>
    </source>
</evidence>
<protein>
    <submittedName>
        <fullName evidence="10">Integral membrane protein</fullName>
    </submittedName>
</protein>
<dbReference type="Gene3D" id="1.20.120.1770">
    <property type="match status" value="1"/>
</dbReference>
<evidence type="ECO:0000256" key="7">
    <source>
        <dbReference type="SAM" id="MobiDB-lite"/>
    </source>
</evidence>
<evidence type="ECO:0000313" key="11">
    <source>
        <dbReference type="Proteomes" id="UP000094444"/>
    </source>
</evidence>
<dbReference type="GO" id="GO:0016020">
    <property type="term" value="C:membrane"/>
    <property type="evidence" value="ECO:0007669"/>
    <property type="project" value="UniProtKB-SubCell"/>
</dbReference>
<evidence type="ECO:0000256" key="1">
    <source>
        <dbReference type="ARBA" id="ARBA00004370"/>
    </source>
</evidence>
<evidence type="ECO:0000256" key="2">
    <source>
        <dbReference type="ARBA" id="ARBA00022448"/>
    </source>
</evidence>
<dbReference type="AlphaFoldDB" id="A0A2P5HX38"/>
<feature type="transmembrane region" description="Helical" evidence="8">
    <location>
        <begin position="113"/>
        <end position="134"/>
    </location>
</feature>
<evidence type="ECO:0000256" key="4">
    <source>
        <dbReference type="ARBA" id="ARBA00022982"/>
    </source>
</evidence>